<name>R7VKK7_CAPTE</name>
<proteinExistence type="predicted"/>
<feature type="region of interest" description="Disordered" evidence="1">
    <location>
        <begin position="66"/>
        <end position="102"/>
    </location>
</feature>
<reference evidence="3" key="3">
    <citation type="submission" date="2015-06" db="UniProtKB">
        <authorList>
            <consortium name="EnsemblMetazoa"/>
        </authorList>
    </citation>
    <scope>IDENTIFICATION</scope>
</reference>
<dbReference type="AlphaFoldDB" id="R7VKK7"/>
<keyword evidence="4" id="KW-1185">Reference proteome</keyword>
<dbReference type="EMBL" id="AMQN01000551">
    <property type="status" value="NOT_ANNOTATED_CDS"/>
    <property type="molecule type" value="Genomic_DNA"/>
</dbReference>
<reference evidence="4" key="1">
    <citation type="submission" date="2012-12" db="EMBL/GenBank/DDBJ databases">
        <authorList>
            <person name="Hellsten U."/>
            <person name="Grimwood J."/>
            <person name="Chapman J.A."/>
            <person name="Shapiro H."/>
            <person name="Aerts A."/>
            <person name="Otillar R.P."/>
            <person name="Terry A.Y."/>
            <person name="Boore J.L."/>
            <person name="Simakov O."/>
            <person name="Marletaz F."/>
            <person name="Cho S.-J."/>
            <person name="Edsinger-Gonzales E."/>
            <person name="Havlak P."/>
            <person name="Kuo D.-H."/>
            <person name="Larsson T."/>
            <person name="Lv J."/>
            <person name="Arendt D."/>
            <person name="Savage R."/>
            <person name="Osoegawa K."/>
            <person name="de Jong P."/>
            <person name="Lindberg D.R."/>
            <person name="Seaver E.C."/>
            <person name="Weisblat D.A."/>
            <person name="Putnam N.H."/>
            <person name="Grigoriev I.V."/>
            <person name="Rokhsar D.S."/>
        </authorList>
    </citation>
    <scope>NUCLEOTIDE SEQUENCE</scope>
    <source>
        <strain evidence="4">I ESC-2004</strain>
    </source>
</reference>
<dbReference type="EMBL" id="KB292506">
    <property type="protein sequence ID" value="ELU17461.1"/>
    <property type="molecule type" value="Genomic_DNA"/>
</dbReference>
<evidence type="ECO:0000313" key="2">
    <source>
        <dbReference type="EMBL" id="ELU17461.1"/>
    </source>
</evidence>
<sequence>MWYCNVSNEIKLLMVEDPNKNAAWACFFGIVCASEQGKEILQQAGKLVEKDKYNSHTTAVGHAISRRAAEPVPIPNQSSDQRQNLAKQQVSSHADGDHAEEKGRLVQPACQCLTDLQQYEPVYVQVDLKHPMWQQATVTRTLTED</sequence>
<dbReference type="HOGENOM" id="CLU_2075358_0_0_1"/>
<feature type="compositionally biased region" description="Polar residues" evidence="1">
    <location>
        <begin position="75"/>
        <end position="92"/>
    </location>
</feature>
<reference evidence="2 4" key="2">
    <citation type="journal article" date="2013" name="Nature">
        <title>Insights into bilaterian evolution from three spiralian genomes.</title>
        <authorList>
            <person name="Simakov O."/>
            <person name="Marletaz F."/>
            <person name="Cho S.J."/>
            <person name="Edsinger-Gonzales E."/>
            <person name="Havlak P."/>
            <person name="Hellsten U."/>
            <person name="Kuo D.H."/>
            <person name="Larsson T."/>
            <person name="Lv J."/>
            <person name="Arendt D."/>
            <person name="Savage R."/>
            <person name="Osoegawa K."/>
            <person name="de Jong P."/>
            <person name="Grimwood J."/>
            <person name="Chapman J.A."/>
            <person name="Shapiro H."/>
            <person name="Aerts A."/>
            <person name="Otillar R.P."/>
            <person name="Terry A.Y."/>
            <person name="Boore J.L."/>
            <person name="Grigoriev I.V."/>
            <person name="Lindberg D.R."/>
            <person name="Seaver E.C."/>
            <person name="Weisblat D.A."/>
            <person name="Putnam N.H."/>
            <person name="Rokhsar D.S."/>
        </authorList>
    </citation>
    <scope>NUCLEOTIDE SEQUENCE</scope>
    <source>
        <strain evidence="2 4">I ESC-2004</strain>
    </source>
</reference>
<gene>
    <name evidence="2" type="ORF">CAPTEDRAFT_215235</name>
</gene>
<dbReference type="EnsemblMetazoa" id="CapteT215235">
    <property type="protein sequence ID" value="CapteP215235"/>
    <property type="gene ID" value="CapteG215235"/>
</dbReference>
<protein>
    <submittedName>
        <fullName evidence="2 3">Uncharacterized protein</fullName>
    </submittedName>
</protein>
<evidence type="ECO:0000256" key="1">
    <source>
        <dbReference type="SAM" id="MobiDB-lite"/>
    </source>
</evidence>
<organism evidence="2">
    <name type="scientific">Capitella teleta</name>
    <name type="common">Polychaete worm</name>
    <dbReference type="NCBI Taxonomy" id="283909"/>
    <lineage>
        <taxon>Eukaryota</taxon>
        <taxon>Metazoa</taxon>
        <taxon>Spiralia</taxon>
        <taxon>Lophotrochozoa</taxon>
        <taxon>Annelida</taxon>
        <taxon>Polychaeta</taxon>
        <taxon>Sedentaria</taxon>
        <taxon>Scolecida</taxon>
        <taxon>Capitellidae</taxon>
        <taxon>Capitella</taxon>
    </lineage>
</organism>
<accession>R7VKK7</accession>
<evidence type="ECO:0000313" key="3">
    <source>
        <dbReference type="EnsemblMetazoa" id="CapteP215235"/>
    </source>
</evidence>
<dbReference type="Proteomes" id="UP000014760">
    <property type="component" value="Unassembled WGS sequence"/>
</dbReference>
<evidence type="ECO:0000313" key="4">
    <source>
        <dbReference type="Proteomes" id="UP000014760"/>
    </source>
</evidence>